<feature type="domain" description="RNase H type-1" evidence="1">
    <location>
        <begin position="60"/>
        <end position="125"/>
    </location>
</feature>
<dbReference type="Pfam" id="PF13456">
    <property type="entry name" value="RVT_3"/>
    <property type="match status" value="1"/>
</dbReference>
<organism evidence="2 3">
    <name type="scientific">Gossypium davidsonii</name>
    <name type="common">Davidson's cotton</name>
    <name type="synonym">Gossypium klotzschianum subsp. davidsonii</name>
    <dbReference type="NCBI Taxonomy" id="34287"/>
    <lineage>
        <taxon>Eukaryota</taxon>
        <taxon>Viridiplantae</taxon>
        <taxon>Streptophyta</taxon>
        <taxon>Embryophyta</taxon>
        <taxon>Tracheophyta</taxon>
        <taxon>Spermatophyta</taxon>
        <taxon>Magnoliopsida</taxon>
        <taxon>eudicotyledons</taxon>
        <taxon>Gunneridae</taxon>
        <taxon>Pentapetalae</taxon>
        <taxon>rosids</taxon>
        <taxon>malvids</taxon>
        <taxon>Malvales</taxon>
        <taxon>Malvaceae</taxon>
        <taxon>Malvoideae</taxon>
        <taxon>Gossypium</taxon>
    </lineage>
</organism>
<gene>
    <name evidence="2" type="ORF">Godav_019497</name>
</gene>
<reference evidence="2 3" key="1">
    <citation type="journal article" date="2019" name="Genome Biol. Evol.">
        <title>Insights into the evolution of the New World diploid cottons (Gossypium, subgenus Houzingenia) based on genome sequencing.</title>
        <authorList>
            <person name="Grover C.E."/>
            <person name="Arick M.A. 2nd"/>
            <person name="Thrash A."/>
            <person name="Conover J.L."/>
            <person name="Sanders W.S."/>
            <person name="Peterson D.G."/>
            <person name="Frelichowski J.E."/>
            <person name="Scheffler J.A."/>
            <person name="Scheffler B.E."/>
            <person name="Wendel J.F."/>
        </authorList>
    </citation>
    <scope>NUCLEOTIDE SEQUENCE [LARGE SCALE GENOMIC DNA]</scope>
    <source>
        <strain evidence="2">27</strain>
        <tissue evidence="2">Leaf</tissue>
    </source>
</reference>
<evidence type="ECO:0000259" key="1">
    <source>
        <dbReference type="Pfam" id="PF13456"/>
    </source>
</evidence>
<comment type="caution">
    <text evidence="2">The sequence shown here is derived from an EMBL/GenBank/DDBJ whole genome shotgun (WGS) entry which is preliminary data.</text>
</comment>
<dbReference type="PANTHER" id="PTHR47074">
    <property type="entry name" value="BNAC02G40300D PROTEIN"/>
    <property type="match status" value="1"/>
</dbReference>
<sequence>MELDVVQERLPSCLIGVERWRPPEGTMLKVNFDAASNANSMLSCAGIRRLWHALTPFIWLLDFGLREVTIEGDPLTVIRKVRSPLHNALSIGAYIQNVKVMAPLFNRYFFTHASRDSNTVAYLLAITRL</sequence>
<proteinExistence type="predicted"/>
<dbReference type="GO" id="GO:0003676">
    <property type="term" value="F:nucleic acid binding"/>
    <property type="evidence" value="ECO:0007669"/>
    <property type="project" value="InterPro"/>
</dbReference>
<dbReference type="GO" id="GO:0004523">
    <property type="term" value="F:RNA-DNA hybrid ribonuclease activity"/>
    <property type="evidence" value="ECO:0007669"/>
    <property type="project" value="InterPro"/>
</dbReference>
<dbReference type="InterPro" id="IPR052929">
    <property type="entry name" value="RNase_H-like_EbsB-rel"/>
</dbReference>
<evidence type="ECO:0000313" key="3">
    <source>
        <dbReference type="Proteomes" id="UP000593561"/>
    </source>
</evidence>
<evidence type="ECO:0000313" key="2">
    <source>
        <dbReference type="EMBL" id="MBA0607153.1"/>
    </source>
</evidence>
<name>A0A7J8R0Q8_GOSDV</name>
<dbReference type="InterPro" id="IPR002156">
    <property type="entry name" value="RNaseH_domain"/>
</dbReference>
<dbReference type="PANTHER" id="PTHR47074:SF61">
    <property type="entry name" value="RNASE H TYPE-1 DOMAIN-CONTAINING PROTEIN"/>
    <property type="match status" value="1"/>
</dbReference>
<accession>A0A7J8R0Q8</accession>
<dbReference type="Proteomes" id="UP000593561">
    <property type="component" value="Unassembled WGS sequence"/>
</dbReference>
<protein>
    <recommendedName>
        <fullName evidence="1">RNase H type-1 domain-containing protein</fullName>
    </recommendedName>
</protein>
<dbReference type="EMBL" id="JABFAC010000002">
    <property type="protein sequence ID" value="MBA0607153.1"/>
    <property type="molecule type" value="Genomic_DNA"/>
</dbReference>
<keyword evidence="3" id="KW-1185">Reference proteome</keyword>
<dbReference type="AlphaFoldDB" id="A0A7J8R0Q8"/>